<evidence type="ECO:0000256" key="1">
    <source>
        <dbReference type="PROSITE-ProRule" id="PRU00325"/>
    </source>
</evidence>
<reference evidence="5" key="1">
    <citation type="submission" date="2021-02" db="EMBL/GenBank/DDBJ databases">
        <authorList>
            <person name="Nowell W R."/>
        </authorList>
    </citation>
    <scope>NUCLEOTIDE SEQUENCE</scope>
</reference>
<accession>A0A8S2TSH8</accession>
<proteinExistence type="predicted"/>
<feature type="domain" description="SWIM-type" evidence="3">
    <location>
        <begin position="38"/>
        <end position="76"/>
    </location>
</feature>
<keyword evidence="1" id="KW-0862">Zinc</keyword>
<dbReference type="Proteomes" id="UP000682733">
    <property type="component" value="Unassembled WGS sequence"/>
</dbReference>
<dbReference type="EMBL" id="CAJNOK010033009">
    <property type="protein sequence ID" value="CAF1490072.1"/>
    <property type="molecule type" value="Genomic_DNA"/>
</dbReference>
<keyword evidence="1" id="KW-0479">Metal-binding</keyword>
<evidence type="ECO:0000256" key="2">
    <source>
        <dbReference type="SAM" id="MobiDB-lite"/>
    </source>
</evidence>
<dbReference type="InterPro" id="IPR007527">
    <property type="entry name" value="Znf_SWIM"/>
</dbReference>
<feature type="compositionally biased region" description="Basic residues" evidence="2">
    <location>
        <begin position="94"/>
        <end position="108"/>
    </location>
</feature>
<sequence length="108" mass="12041">YDLVENFAVHLLKKTSSLGNKSKPSYKQNTERATLYGPPVRLPVDKLKWLDGVCNCPAFFKNLMCKHVVGIAIRLNCCKPPSAAKDVKIGEKRRGGRPSKSKKALLMQ</sequence>
<feature type="non-terminal residue" evidence="5">
    <location>
        <position position="1"/>
    </location>
</feature>
<organism evidence="5 6">
    <name type="scientific">Didymodactylos carnosus</name>
    <dbReference type="NCBI Taxonomy" id="1234261"/>
    <lineage>
        <taxon>Eukaryota</taxon>
        <taxon>Metazoa</taxon>
        <taxon>Spiralia</taxon>
        <taxon>Gnathifera</taxon>
        <taxon>Rotifera</taxon>
        <taxon>Eurotatoria</taxon>
        <taxon>Bdelloidea</taxon>
        <taxon>Philodinida</taxon>
        <taxon>Philodinidae</taxon>
        <taxon>Didymodactylos</taxon>
    </lineage>
</organism>
<comment type="caution">
    <text evidence="5">The sequence shown here is derived from an EMBL/GenBank/DDBJ whole genome shotgun (WGS) entry which is preliminary data.</text>
</comment>
<dbReference type="EMBL" id="CAJOBA010054965">
    <property type="protein sequence ID" value="CAF4279324.1"/>
    <property type="molecule type" value="Genomic_DNA"/>
</dbReference>
<gene>
    <name evidence="4" type="ORF">OVA965_LOCUS36454</name>
    <name evidence="5" type="ORF">TMI583_LOCUS37463</name>
</gene>
<evidence type="ECO:0000313" key="5">
    <source>
        <dbReference type="EMBL" id="CAF4279324.1"/>
    </source>
</evidence>
<dbReference type="Proteomes" id="UP000677228">
    <property type="component" value="Unassembled WGS sequence"/>
</dbReference>
<evidence type="ECO:0000313" key="4">
    <source>
        <dbReference type="EMBL" id="CAF1490072.1"/>
    </source>
</evidence>
<feature type="region of interest" description="Disordered" evidence="2">
    <location>
        <begin position="89"/>
        <end position="108"/>
    </location>
</feature>
<evidence type="ECO:0000313" key="6">
    <source>
        <dbReference type="Proteomes" id="UP000682733"/>
    </source>
</evidence>
<protein>
    <recommendedName>
        <fullName evidence="3">SWIM-type domain-containing protein</fullName>
    </recommendedName>
</protein>
<dbReference type="AlphaFoldDB" id="A0A8S2TSH8"/>
<evidence type="ECO:0000259" key="3">
    <source>
        <dbReference type="PROSITE" id="PS50966"/>
    </source>
</evidence>
<keyword evidence="1" id="KW-0863">Zinc-finger</keyword>
<name>A0A8S2TSH8_9BILA</name>
<dbReference type="GO" id="GO:0008270">
    <property type="term" value="F:zinc ion binding"/>
    <property type="evidence" value="ECO:0007669"/>
    <property type="project" value="UniProtKB-KW"/>
</dbReference>
<dbReference type="PROSITE" id="PS50966">
    <property type="entry name" value="ZF_SWIM"/>
    <property type="match status" value="1"/>
</dbReference>